<gene>
    <name evidence="6" type="ORF">F3L20_31700</name>
</gene>
<dbReference type="InterPro" id="IPR050109">
    <property type="entry name" value="HTH-type_TetR-like_transc_reg"/>
</dbReference>
<feature type="DNA-binding region" description="H-T-H motif" evidence="4">
    <location>
        <begin position="35"/>
        <end position="54"/>
    </location>
</feature>
<dbReference type="SUPFAM" id="SSF46689">
    <property type="entry name" value="Homeodomain-like"/>
    <property type="match status" value="1"/>
</dbReference>
<dbReference type="InterPro" id="IPR009057">
    <property type="entry name" value="Homeodomain-like_sf"/>
</dbReference>
<evidence type="ECO:0000256" key="2">
    <source>
        <dbReference type="ARBA" id="ARBA00023125"/>
    </source>
</evidence>
<name>A0ABX6A0Y1_STRTE</name>
<keyword evidence="6" id="KW-0614">Plasmid</keyword>
<dbReference type="PANTHER" id="PTHR30055:SF234">
    <property type="entry name" value="HTH-TYPE TRANSCRIPTIONAL REGULATOR BETI"/>
    <property type="match status" value="1"/>
</dbReference>
<dbReference type="Proteomes" id="UP000324308">
    <property type="component" value="Plasmid unnamed1"/>
</dbReference>
<evidence type="ECO:0000259" key="5">
    <source>
        <dbReference type="PROSITE" id="PS50977"/>
    </source>
</evidence>
<evidence type="ECO:0000256" key="4">
    <source>
        <dbReference type="PROSITE-ProRule" id="PRU00335"/>
    </source>
</evidence>
<geneLocation type="plasmid" evidence="6 7">
    <name>unnamed1</name>
</geneLocation>
<proteinExistence type="predicted"/>
<keyword evidence="7" id="KW-1185">Reference proteome</keyword>
<organism evidence="6 7">
    <name type="scientific">Streptomyces tendae</name>
    <dbReference type="NCBI Taxonomy" id="1932"/>
    <lineage>
        <taxon>Bacteria</taxon>
        <taxon>Bacillati</taxon>
        <taxon>Actinomycetota</taxon>
        <taxon>Actinomycetes</taxon>
        <taxon>Kitasatosporales</taxon>
        <taxon>Streptomycetaceae</taxon>
        <taxon>Streptomyces</taxon>
    </lineage>
</organism>
<dbReference type="RefSeq" id="WP_150157573.1">
    <property type="nucleotide sequence ID" value="NZ_CP043960.1"/>
</dbReference>
<evidence type="ECO:0000256" key="1">
    <source>
        <dbReference type="ARBA" id="ARBA00023015"/>
    </source>
</evidence>
<sequence length="253" mass="26595">MVADDGTGPTSEPLRARIVLAAAGLLESEGLDALSTRAVAARADVPPPTIFRLFGDKDGLLEAVGEYGFETYLKFKGQLSATGDPVQDLRVAWDLHIRFGLVQPAYYTLVYGQARPGRLPRAGRRAVAELQKMMTRVAAAGRLRMSVERATAVMHAAGMGTILTMISAPPETRDLETADAARDVVIAAITTPAAPHAGDGDGRHDTAAAAMALRAALHRDGASALSAAEQPLLIEWLNRLADSRPEGAAPPAG</sequence>
<keyword evidence="1" id="KW-0805">Transcription regulation</keyword>
<reference evidence="6 7" key="1">
    <citation type="submission" date="2019-09" db="EMBL/GenBank/DDBJ databases">
        <title>Draft genome sequence of the Ebosin-producing strain Streptomyces sp. 139.</title>
        <authorList>
            <person name="Ai L."/>
            <person name="Geng M."/>
            <person name="Ma M."/>
            <person name="Bai L."/>
        </authorList>
    </citation>
    <scope>NUCLEOTIDE SEQUENCE [LARGE SCALE GENOMIC DNA]</scope>
    <source>
        <strain evidence="6 7">139</strain>
        <plasmid evidence="6 7">unnamed1</plasmid>
    </source>
</reference>
<feature type="domain" description="HTH tetR-type" evidence="5">
    <location>
        <begin position="12"/>
        <end position="72"/>
    </location>
</feature>
<dbReference type="EMBL" id="CP043960">
    <property type="protein sequence ID" value="QER90283.1"/>
    <property type="molecule type" value="Genomic_DNA"/>
</dbReference>
<keyword evidence="2 4" id="KW-0238">DNA-binding</keyword>
<dbReference type="Gene3D" id="1.10.357.10">
    <property type="entry name" value="Tetracycline Repressor, domain 2"/>
    <property type="match status" value="1"/>
</dbReference>
<keyword evidence="3" id="KW-0804">Transcription</keyword>
<evidence type="ECO:0000313" key="7">
    <source>
        <dbReference type="Proteomes" id="UP000324308"/>
    </source>
</evidence>
<dbReference type="PROSITE" id="PS50977">
    <property type="entry name" value="HTH_TETR_2"/>
    <property type="match status" value="1"/>
</dbReference>
<evidence type="ECO:0000313" key="6">
    <source>
        <dbReference type="EMBL" id="QER90283.1"/>
    </source>
</evidence>
<dbReference type="InterPro" id="IPR001647">
    <property type="entry name" value="HTH_TetR"/>
</dbReference>
<evidence type="ECO:0000256" key="3">
    <source>
        <dbReference type="ARBA" id="ARBA00023163"/>
    </source>
</evidence>
<protein>
    <submittedName>
        <fullName evidence="6">TetR/AcrR family transcriptional regulator</fullName>
    </submittedName>
</protein>
<accession>A0ABX6A0Y1</accession>
<dbReference type="Pfam" id="PF00440">
    <property type="entry name" value="TetR_N"/>
    <property type="match status" value="1"/>
</dbReference>
<dbReference type="PANTHER" id="PTHR30055">
    <property type="entry name" value="HTH-TYPE TRANSCRIPTIONAL REGULATOR RUTR"/>
    <property type="match status" value="1"/>
</dbReference>